<evidence type="ECO:0000256" key="1">
    <source>
        <dbReference type="SAM" id="Phobius"/>
    </source>
</evidence>
<feature type="transmembrane region" description="Helical" evidence="1">
    <location>
        <begin position="128"/>
        <end position="146"/>
    </location>
</feature>
<evidence type="ECO:0000259" key="2">
    <source>
        <dbReference type="SMART" id="SM00014"/>
    </source>
</evidence>
<dbReference type="SMART" id="SM00014">
    <property type="entry name" value="acidPPc"/>
    <property type="match status" value="1"/>
</dbReference>
<accession>A0A0K0DH77</accession>
<feature type="transmembrane region" description="Helical" evidence="1">
    <location>
        <begin position="158"/>
        <end position="180"/>
    </location>
</feature>
<organism evidence="3 4">
    <name type="scientific">Angiostrongylus cantonensis</name>
    <name type="common">Rat lungworm</name>
    <dbReference type="NCBI Taxonomy" id="6313"/>
    <lineage>
        <taxon>Eukaryota</taxon>
        <taxon>Metazoa</taxon>
        <taxon>Ecdysozoa</taxon>
        <taxon>Nematoda</taxon>
        <taxon>Chromadorea</taxon>
        <taxon>Rhabditida</taxon>
        <taxon>Rhabditina</taxon>
        <taxon>Rhabditomorpha</taxon>
        <taxon>Strongyloidea</taxon>
        <taxon>Metastrongylidae</taxon>
        <taxon>Angiostrongylus</taxon>
    </lineage>
</organism>
<dbReference type="STRING" id="6313.A0A0K0DH77"/>
<dbReference type="Gene3D" id="1.20.144.10">
    <property type="entry name" value="Phosphatidic acid phosphatase type 2/haloperoxidase"/>
    <property type="match status" value="1"/>
</dbReference>
<keyword evidence="1" id="KW-1133">Transmembrane helix</keyword>
<name>A0A0K0DH77_ANGCA</name>
<dbReference type="InterPro" id="IPR036938">
    <property type="entry name" value="PAP2/HPO_sf"/>
</dbReference>
<dbReference type="AlphaFoldDB" id="A0A0K0DH77"/>
<keyword evidence="1" id="KW-0812">Transmembrane</keyword>
<dbReference type="InterPro" id="IPR000326">
    <property type="entry name" value="PAP2/HPO"/>
</dbReference>
<dbReference type="GO" id="GO:0042392">
    <property type="term" value="F:sphingosine-1-phosphate phosphatase activity"/>
    <property type="evidence" value="ECO:0007669"/>
    <property type="project" value="TreeGrafter"/>
</dbReference>
<sequence>MDYHQSGLSHSASFGCIIGHLHCAQVYTGIKDMKMCNEFGGIKCWSPHQLLKIKDQYCFRVFSIFIRLLTDLCVVGVIKLTVQRRRPIYNIDDQVLETPIFDEFSFPSGHSARAAMLATICGAFLSKYRVAVGGIAVLVAVSRVAMGRHYCSDVMGGVALGWLEGMAVLTLPVSFTGWVAKLFR</sequence>
<reference evidence="4" key="2">
    <citation type="submission" date="2017-02" db="UniProtKB">
        <authorList>
            <consortium name="WormBaseParasite"/>
        </authorList>
    </citation>
    <scope>IDENTIFICATION</scope>
</reference>
<dbReference type="PANTHER" id="PTHR14969:SF13">
    <property type="entry name" value="AT30094P"/>
    <property type="match status" value="1"/>
</dbReference>
<dbReference type="Pfam" id="PF01569">
    <property type="entry name" value="PAP2"/>
    <property type="match status" value="1"/>
</dbReference>
<feature type="domain" description="Phosphatidic acid phosphatase type 2/haloperoxidase" evidence="2">
    <location>
        <begin position="60"/>
        <end position="169"/>
    </location>
</feature>
<feature type="transmembrane region" description="Helical" evidence="1">
    <location>
        <begin position="61"/>
        <end position="82"/>
    </location>
</feature>
<evidence type="ECO:0000313" key="3">
    <source>
        <dbReference type="Proteomes" id="UP000035642"/>
    </source>
</evidence>
<proteinExistence type="predicted"/>
<dbReference type="SUPFAM" id="SSF48317">
    <property type="entry name" value="Acid phosphatase/Vanadium-dependent haloperoxidase"/>
    <property type="match status" value="1"/>
</dbReference>
<protein>
    <submittedName>
        <fullName evidence="4">AcidPPc domain-containing protein</fullName>
    </submittedName>
</protein>
<keyword evidence="3" id="KW-1185">Reference proteome</keyword>
<keyword evidence="1" id="KW-0472">Membrane</keyword>
<dbReference type="WBParaSite" id="ACAC_0001051201-mRNA-1">
    <property type="protein sequence ID" value="ACAC_0001051201-mRNA-1"/>
    <property type="gene ID" value="ACAC_0001051201"/>
</dbReference>
<dbReference type="Proteomes" id="UP000035642">
    <property type="component" value="Unassembled WGS sequence"/>
</dbReference>
<reference evidence="3" key="1">
    <citation type="submission" date="2012-09" db="EMBL/GenBank/DDBJ databases">
        <authorList>
            <person name="Martin A.A."/>
        </authorList>
    </citation>
    <scope>NUCLEOTIDE SEQUENCE</scope>
</reference>
<evidence type="ECO:0000313" key="4">
    <source>
        <dbReference type="WBParaSite" id="ACAC_0001051201-mRNA-1"/>
    </source>
</evidence>
<dbReference type="PANTHER" id="PTHR14969">
    <property type="entry name" value="SPHINGOSINE-1-PHOSPHATE PHOSPHOHYDROLASE"/>
    <property type="match status" value="1"/>
</dbReference>